<dbReference type="GO" id="GO:0043328">
    <property type="term" value="P:protein transport to vacuole involved in ubiquitin-dependent protein catabolic process via the multivesicular body sorting pathway"/>
    <property type="evidence" value="ECO:0007669"/>
    <property type="project" value="TreeGrafter"/>
</dbReference>
<dbReference type="CDD" id="cd11816">
    <property type="entry name" value="SH3_Eve1_3"/>
    <property type="match status" value="1"/>
</dbReference>
<dbReference type="PANTHER" id="PTHR45929:SF2">
    <property type="entry name" value="SIGNAL TRANSDUCING ADAPTER MOLECULE 1"/>
    <property type="match status" value="1"/>
</dbReference>
<dbReference type="SUPFAM" id="SSF50044">
    <property type="entry name" value="SH3-domain"/>
    <property type="match status" value="3"/>
</dbReference>
<evidence type="ECO:0000313" key="5">
    <source>
        <dbReference type="EMBL" id="KAK7929466.1"/>
    </source>
</evidence>
<feature type="compositionally biased region" description="Polar residues" evidence="3">
    <location>
        <begin position="324"/>
        <end position="338"/>
    </location>
</feature>
<feature type="region of interest" description="Disordered" evidence="3">
    <location>
        <begin position="302"/>
        <end position="359"/>
    </location>
</feature>
<feature type="domain" description="SH3" evidence="4">
    <location>
        <begin position="805"/>
        <end position="864"/>
    </location>
</feature>
<dbReference type="InterPro" id="IPR001452">
    <property type="entry name" value="SH3_domain"/>
</dbReference>
<dbReference type="PRINTS" id="PR01217">
    <property type="entry name" value="PRICHEXTENSN"/>
</dbReference>
<dbReference type="SMART" id="SM00326">
    <property type="entry name" value="SH3"/>
    <property type="match status" value="3"/>
</dbReference>
<keyword evidence="1 2" id="KW-0728">SH3 domain</keyword>
<keyword evidence="6" id="KW-1185">Reference proteome</keyword>
<reference evidence="6" key="1">
    <citation type="submission" date="2024-04" db="EMBL/GenBank/DDBJ databases">
        <title>Salinicola lusitanus LLJ914,a marine bacterium isolated from the Okinawa Trough.</title>
        <authorList>
            <person name="Li J."/>
        </authorList>
    </citation>
    <scope>NUCLEOTIDE SEQUENCE [LARGE SCALE GENOMIC DNA]</scope>
</reference>
<feature type="compositionally biased region" description="Pro residues" evidence="3">
    <location>
        <begin position="604"/>
        <end position="618"/>
    </location>
</feature>
<feature type="compositionally biased region" description="Polar residues" evidence="3">
    <location>
        <begin position="13"/>
        <end position="35"/>
    </location>
</feature>
<dbReference type="GO" id="GO:0033565">
    <property type="term" value="C:ESCRT-0 complex"/>
    <property type="evidence" value="ECO:0007669"/>
    <property type="project" value="TreeGrafter"/>
</dbReference>
<feature type="region of interest" description="Disordered" evidence="3">
    <location>
        <begin position="445"/>
        <end position="692"/>
    </location>
</feature>
<dbReference type="Pfam" id="PF07653">
    <property type="entry name" value="SH3_2"/>
    <property type="match status" value="1"/>
</dbReference>
<feature type="compositionally biased region" description="Basic and acidic residues" evidence="3">
    <location>
        <begin position="51"/>
        <end position="63"/>
    </location>
</feature>
<feature type="compositionally biased region" description="Low complexity" evidence="3">
    <location>
        <begin position="166"/>
        <end position="183"/>
    </location>
</feature>
<evidence type="ECO:0000256" key="3">
    <source>
        <dbReference type="SAM" id="MobiDB-lite"/>
    </source>
</evidence>
<dbReference type="InterPro" id="IPR050670">
    <property type="entry name" value="STAM"/>
</dbReference>
<feature type="compositionally biased region" description="Low complexity" evidence="3">
    <location>
        <begin position="122"/>
        <end position="138"/>
    </location>
</feature>
<dbReference type="Gene3D" id="2.30.30.40">
    <property type="entry name" value="SH3 Domains"/>
    <property type="match status" value="3"/>
</dbReference>
<feature type="compositionally biased region" description="Polar residues" evidence="3">
    <location>
        <begin position="514"/>
        <end position="529"/>
    </location>
</feature>
<comment type="caution">
    <text evidence="5">The sequence shown here is derived from an EMBL/GenBank/DDBJ whole genome shotgun (WGS) entry which is preliminary data.</text>
</comment>
<feature type="compositionally biased region" description="Pro residues" evidence="3">
    <location>
        <begin position="582"/>
        <end position="596"/>
    </location>
</feature>
<dbReference type="PANTHER" id="PTHR45929">
    <property type="entry name" value="JAK PATHWAY SIGNAL TRANSDUCTION ADAPTOR MOLECULE"/>
    <property type="match status" value="1"/>
</dbReference>
<dbReference type="InterPro" id="IPR035835">
    <property type="entry name" value="Eve1_SH3_3"/>
</dbReference>
<protein>
    <recommendedName>
        <fullName evidence="4">SH3 domain-containing protein</fullName>
    </recommendedName>
</protein>
<sequence>MSEEKTVRRTAGDTRNTGPSNKGRTDRTQSSQGPLSSLKAVIKRTKTSSQSDHKKGNYRRRPEITVLSAEPLDCSKWSTAGPQIFSAPHNPPPQVGWPQLSNQKTEEVQIKPVASPRHLNCTTTSTTTTSTATAAPKPAGKKPPKPPRPSAPKNQKTSTAGLPDVNLTLTPSQNNNNSNSNLTEQLGSTRSVTVHWNNTASSDTTAAFSNSAQCPVPLPRIKSKRPLIQLEEPQTLVQINNNSDPSKFTVDSVSTNKYLEELLEVFNSDNLDIFKQSSAETEHADEMSGTNSFRSRIQAFENQAEEASEPGRPQPQARRPSVASKPSVTIKPQVNSDNLYDEVSPLPPATAKKPLSKTNSVKEELNAVLAQHRSKPKLTRDDSIYDEDYTVKPVKEPLKPNLNINNHNNYTAQPVYEDTDYAANYSEEPTYSEYEYVETQSYPLPVKPKPSIGNGNHYSARPSMTRRPTTIIVPSKSASFSDGFQDSAPALPVQKPVGALKPSPAHRHSIASFPPQSQTTAISHSNPSTSPKPTPQAALKPTPQPALKPTPQPAPKPTPQPAFKPALQPAYSPTPQKAHRPAPQPGYSPTPQPAYVPTPQSYSPTPPAYSPTPQPSLPPRRLTTSKTLPPRPPLVKSSPGRPPPPRLGDINRSNSTPWDSPPKLQAQGPNHRGPLQVPHAVASTDYNGSNNGELSFQKNEVLVLLNPIDSNTYECQVGDRRGRVHTSSMKVITPLSSEVSQDAQLTTSGNGLTVEALHDFTPENPGELGLKAGDMVTMVEQVDSECLDKITTTSRQNRQKPAATISGPRCVARFDFEGEQSDELSFSEGDVIQLKAYVGQDWARGQLGNLNGIFPLNFVEIVQDLPPAPSQQQPKPSKIALPGMAKSSFTQMTPQAQAPPPGSEWAVALYDFSGTQKEICPLRKETASSSLSTSMKSGAQADSMDEKAYSLGLLSQAKQATHPLEELSLKVGDIVTNIEIVDKSGFRVS</sequence>
<dbReference type="EMBL" id="JBBPFD010000004">
    <property type="protein sequence ID" value="KAK7929466.1"/>
    <property type="molecule type" value="Genomic_DNA"/>
</dbReference>
<feature type="domain" description="SH3" evidence="4">
    <location>
        <begin position="675"/>
        <end position="734"/>
    </location>
</feature>
<dbReference type="InterPro" id="IPR036028">
    <property type="entry name" value="SH3-like_dom_sf"/>
</dbReference>
<proteinExistence type="predicted"/>
<evidence type="ECO:0000313" key="6">
    <source>
        <dbReference type="Proteomes" id="UP001460270"/>
    </source>
</evidence>
<evidence type="ECO:0000256" key="1">
    <source>
        <dbReference type="ARBA" id="ARBA00022443"/>
    </source>
</evidence>
<evidence type="ECO:0000256" key="2">
    <source>
        <dbReference type="PROSITE-ProRule" id="PRU00192"/>
    </source>
</evidence>
<name>A0AAW0PKR9_9GOBI</name>
<evidence type="ECO:0000259" key="4">
    <source>
        <dbReference type="PROSITE" id="PS50002"/>
    </source>
</evidence>
<dbReference type="PROSITE" id="PS50002">
    <property type="entry name" value="SH3"/>
    <property type="match status" value="2"/>
</dbReference>
<dbReference type="AlphaFoldDB" id="A0AAW0PKR9"/>
<dbReference type="Pfam" id="PF00018">
    <property type="entry name" value="SH3_1"/>
    <property type="match status" value="1"/>
</dbReference>
<gene>
    <name evidence="5" type="ORF">WMY93_005861</name>
</gene>
<dbReference type="Proteomes" id="UP001460270">
    <property type="component" value="Unassembled WGS sequence"/>
</dbReference>
<feature type="compositionally biased region" description="Basic and acidic residues" evidence="3">
    <location>
        <begin position="1"/>
        <end position="12"/>
    </location>
</feature>
<feature type="region of interest" description="Disordered" evidence="3">
    <location>
        <begin position="1"/>
        <end position="184"/>
    </location>
</feature>
<accession>A0AAW0PKR9</accession>
<organism evidence="5 6">
    <name type="scientific">Mugilogobius chulae</name>
    <name type="common">yellowstripe goby</name>
    <dbReference type="NCBI Taxonomy" id="88201"/>
    <lineage>
        <taxon>Eukaryota</taxon>
        <taxon>Metazoa</taxon>
        <taxon>Chordata</taxon>
        <taxon>Craniata</taxon>
        <taxon>Vertebrata</taxon>
        <taxon>Euteleostomi</taxon>
        <taxon>Actinopterygii</taxon>
        <taxon>Neopterygii</taxon>
        <taxon>Teleostei</taxon>
        <taxon>Neoteleostei</taxon>
        <taxon>Acanthomorphata</taxon>
        <taxon>Gobiaria</taxon>
        <taxon>Gobiiformes</taxon>
        <taxon>Gobioidei</taxon>
        <taxon>Gobiidae</taxon>
        <taxon>Gobionellinae</taxon>
        <taxon>Mugilogobius</taxon>
    </lineage>
</organism>
<feature type="compositionally biased region" description="Pro residues" evidence="3">
    <location>
        <begin position="542"/>
        <end position="562"/>
    </location>
</feature>